<dbReference type="InterPro" id="IPR000531">
    <property type="entry name" value="Beta-barrel_TonB"/>
</dbReference>
<evidence type="ECO:0000259" key="14">
    <source>
        <dbReference type="Pfam" id="PF07715"/>
    </source>
</evidence>
<evidence type="ECO:0000256" key="9">
    <source>
        <dbReference type="ARBA" id="ARBA00023237"/>
    </source>
</evidence>
<feature type="signal peptide" evidence="12">
    <location>
        <begin position="1"/>
        <end position="21"/>
    </location>
</feature>
<dbReference type="InterPro" id="IPR039426">
    <property type="entry name" value="TonB-dep_rcpt-like"/>
</dbReference>
<accession>A0A839S7G9</accession>
<evidence type="ECO:0000256" key="11">
    <source>
        <dbReference type="RuleBase" id="RU003357"/>
    </source>
</evidence>
<keyword evidence="9 10" id="KW-0998">Cell outer membrane</keyword>
<feature type="chain" id="PRO_5032620111" evidence="12">
    <location>
        <begin position="22"/>
        <end position="1077"/>
    </location>
</feature>
<proteinExistence type="inferred from homology"/>
<dbReference type="PANTHER" id="PTHR30069:SF29">
    <property type="entry name" value="HEMOGLOBIN AND HEMOGLOBIN-HAPTOGLOBIN-BINDING PROTEIN 1-RELATED"/>
    <property type="match status" value="1"/>
</dbReference>
<dbReference type="InterPro" id="IPR023997">
    <property type="entry name" value="TonB-dep_OMP_SusC/RagA_CS"/>
</dbReference>
<keyword evidence="5 12" id="KW-0732">Signal</keyword>
<feature type="domain" description="TonB-dependent receptor-like beta-barrel" evidence="13">
    <location>
        <begin position="458"/>
        <end position="893"/>
    </location>
</feature>
<evidence type="ECO:0000256" key="3">
    <source>
        <dbReference type="ARBA" id="ARBA00022452"/>
    </source>
</evidence>
<dbReference type="EMBL" id="JACHWX010000001">
    <property type="protein sequence ID" value="MBB3053736.1"/>
    <property type="molecule type" value="Genomic_DNA"/>
</dbReference>
<dbReference type="Gene3D" id="2.60.40.1120">
    <property type="entry name" value="Carboxypeptidase-like, regulatory domain"/>
    <property type="match status" value="1"/>
</dbReference>
<dbReference type="GO" id="GO:0044718">
    <property type="term" value="P:siderophore transmembrane transport"/>
    <property type="evidence" value="ECO:0007669"/>
    <property type="project" value="TreeGrafter"/>
</dbReference>
<evidence type="ECO:0000256" key="6">
    <source>
        <dbReference type="ARBA" id="ARBA00023077"/>
    </source>
</evidence>
<comment type="similarity">
    <text evidence="10 11">Belongs to the TonB-dependent receptor family.</text>
</comment>
<keyword evidence="8" id="KW-0675">Receptor</keyword>
<dbReference type="SUPFAM" id="SSF56935">
    <property type="entry name" value="Porins"/>
    <property type="match status" value="1"/>
</dbReference>
<comment type="caution">
    <text evidence="15">The sequence shown here is derived from an EMBL/GenBank/DDBJ whole genome shotgun (WGS) entry which is preliminary data.</text>
</comment>
<dbReference type="Gene3D" id="2.170.130.10">
    <property type="entry name" value="TonB-dependent receptor, plug domain"/>
    <property type="match status" value="1"/>
</dbReference>
<organism evidence="15 16">
    <name type="scientific">Mucilaginibacter gotjawali</name>
    <dbReference type="NCBI Taxonomy" id="1550579"/>
    <lineage>
        <taxon>Bacteria</taxon>
        <taxon>Pseudomonadati</taxon>
        <taxon>Bacteroidota</taxon>
        <taxon>Sphingobacteriia</taxon>
        <taxon>Sphingobacteriales</taxon>
        <taxon>Sphingobacteriaceae</taxon>
        <taxon>Mucilaginibacter</taxon>
    </lineage>
</organism>
<dbReference type="Proteomes" id="UP000539265">
    <property type="component" value="Unassembled WGS sequence"/>
</dbReference>
<dbReference type="InterPro" id="IPR008969">
    <property type="entry name" value="CarboxyPept-like_regulatory"/>
</dbReference>
<dbReference type="GO" id="GO:0009279">
    <property type="term" value="C:cell outer membrane"/>
    <property type="evidence" value="ECO:0007669"/>
    <property type="project" value="UniProtKB-SubCell"/>
</dbReference>
<dbReference type="GO" id="GO:0015344">
    <property type="term" value="F:siderophore uptake transmembrane transporter activity"/>
    <property type="evidence" value="ECO:0007669"/>
    <property type="project" value="TreeGrafter"/>
</dbReference>
<dbReference type="InterPro" id="IPR037066">
    <property type="entry name" value="Plug_dom_sf"/>
</dbReference>
<dbReference type="SUPFAM" id="SSF49464">
    <property type="entry name" value="Carboxypeptidase regulatory domain-like"/>
    <property type="match status" value="1"/>
</dbReference>
<dbReference type="InterPro" id="IPR023996">
    <property type="entry name" value="TonB-dep_OMP_SusC/RagA"/>
</dbReference>
<evidence type="ECO:0000256" key="8">
    <source>
        <dbReference type="ARBA" id="ARBA00023170"/>
    </source>
</evidence>
<gene>
    <name evidence="15" type="ORF">FHS11_000140</name>
</gene>
<dbReference type="PANTHER" id="PTHR30069">
    <property type="entry name" value="TONB-DEPENDENT OUTER MEMBRANE RECEPTOR"/>
    <property type="match status" value="1"/>
</dbReference>
<evidence type="ECO:0000256" key="2">
    <source>
        <dbReference type="ARBA" id="ARBA00022448"/>
    </source>
</evidence>
<dbReference type="Pfam" id="PF13715">
    <property type="entry name" value="CarbopepD_reg_2"/>
    <property type="match status" value="1"/>
</dbReference>
<name>A0A839S7G9_9SPHI</name>
<feature type="domain" description="TonB-dependent receptor plug" evidence="14">
    <location>
        <begin position="119"/>
        <end position="242"/>
    </location>
</feature>
<dbReference type="NCBIfam" id="TIGR04056">
    <property type="entry name" value="OMP_RagA_SusC"/>
    <property type="match status" value="1"/>
</dbReference>
<keyword evidence="16" id="KW-1185">Reference proteome</keyword>
<dbReference type="OrthoDB" id="9768177at2"/>
<sequence>MTKNLLMILCILLLTGNQLFAQNLTVTGKVTGKDDGLPLPGVSVSVKGSPSIGTQTDVNGKYSLTVPAGATLSFSFIGYSTQFLPVNGGVLNVVLAPASQQLGEVVVTGALGITRTRNQQSYAAQQVSGDEVSKQRSDNFIDGLSGKVSGLEIKQNNALGGSTNVVLRGVKSITGDNQALFVIDGVPVGNENTNGSNQQQGGGGYDYGSPASDLNPDDIESITVLKGAGASALYGSRGSNGVILITTKKAKKGLGIVINSTVSVGEIDKSTFPQYQKQYGAGYAQYFNSGNIFGNANAQVAPTADDASNGTAFNPNLKIYQWDAFDPTSPNYGKATPWVAAKNDPSTFFVKPVSTNQSIMITSGGETGTFKLGYTKSIENGVIPNSKLDKNQVDFGGTYNITPKLTVGAEINFYNTNGTGRGGTGYDGSNSDNRNVMTNFRQWWETNVDVQELKAAYERTQSNVTWNMADPIDGNTNPAYWNNPYWVTDHNYETDTRNRYLGNINLTYKPTSWLNITGRTSLDSYSELDQERYDVGSIGVPYYSRYNHSYSETNYDLLANVDKNISNDFNLKALLGGNIRRDYENSIFASTNGGLIIPGLYSLSNTVNAPLSPTEYDATKEVDGIFAGATLTWKKMLTLDGTIRRDKSSTLPAANNSYYYPSVSAGFVFSELLKNYTWLSYGKIRANYAQVGSDAPLYTVNDTYSIVPPFGANPQTLVNTTKNNPDLKPEQTKSKEIGIEMAFLKSRLGFDASYYSTNTFNEILPVNVSGATGYNFKYLNAGSVENKGVELSLNGTPVLTNSFSWKINVNFTAAKNRVTSLYTDATGKEASNLELASFQNGESLNAPLGQPFGTIRGTDYVYNSKGQKIVGADGQYLITSTSNNNIGNTNPDWTGGINNSFTYKNFSLSFLIDIRHGGSVFSNDLAYGLADGIYPLTAYTNDLGKPVRNTLADGGGFIRPGVYANGQPNTTRVTAYNYGDFGDGAGLLPLSAFVYDASYVKLREALIGYTMPQNVISKLGPIKEVTFQLIGRNLWIIHKNLPYADPEEGLSAGNLQGIQEGAYPTVRTISFNLKLRF</sequence>
<keyword evidence="4 10" id="KW-0812">Transmembrane</keyword>
<keyword evidence="2 10" id="KW-0813">Transport</keyword>
<evidence type="ECO:0000256" key="5">
    <source>
        <dbReference type="ARBA" id="ARBA00022729"/>
    </source>
</evidence>
<evidence type="ECO:0000256" key="12">
    <source>
        <dbReference type="SAM" id="SignalP"/>
    </source>
</evidence>
<keyword evidence="7 10" id="KW-0472">Membrane</keyword>
<dbReference type="NCBIfam" id="TIGR04057">
    <property type="entry name" value="SusC_RagA_signa"/>
    <property type="match status" value="1"/>
</dbReference>
<comment type="subcellular location">
    <subcellularLocation>
        <location evidence="1 10">Cell outer membrane</location>
        <topology evidence="1 10">Multi-pass membrane protein</topology>
    </subcellularLocation>
</comment>
<dbReference type="InterPro" id="IPR036942">
    <property type="entry name" value="Beta-barrel_TonB_sf"/>
</dbReference>
<evidence type="ECO:0000256" key="1">
    <source>
        <dbReference type="ARBA" id="ARBA00004571"/>
    </source>
</evidence>
<protein>
    <submittedName>
        <fullName evidence="15">TonB-linked SusC/RagA family outer membrane protein</fullName>
    </submittedName>
</protein>
<dbReference type="Gene3D" id="2.40.170.20">
    <property type="entry name" value="TonB-dependent receptor, beta-barrel domain"/>
    <property type="match status" value="1"/>
</dbReference>
<evidence type="ECO:0000256" key="4">
    <source>
        <dbReference type="ARBA" id="ARBA00022692"/>
    </source>
</evidence>
<keyword evidence="3 10" id="KW-1134">Transmembrane beta strand</keyword>
<dbReference type="InterPro" id="IPR012910">
    <property type="entry name" value="Plug_dom"/>
</dbReference>
<evidence type="ECO:0000313" key="16">
    <source>
        <dbReference type="Proteomes" id="UP000539265"/>
    </source>
</evidence>
<dbReference type="PROSITE" id="PS52016">
    <property type="entry name" value="TONB_DEPENDENT_REC_3"/>
    <property type="match status" value="1"/>
</dbReference>
<evidence type="ECO:0000256" key="7">
    <source>
        <dbReference type="ARBA" id="ARBA00023136"/>
    </source>
</evidence>
<dbReference type="AlphaFoldDB" id="A0A839S7G9"/>
<dbReference type="Pfam" id="PF00593">
    <property type="entry name" value="TonB_dep_Rec_b-barrel"/>
    <property type="match status" value="1"/>
</dbReference>
<evidence type="ECO:0000313" key="15">
    <source>
        <dbReference type="EMBL" id="MBB3053736.1"/>
    </source>
</evidence>
<dbReference type="Pfam" id="PF07715">
    <property type="entry name" value="Plug"/>
    <property type="match status" value="1"/>
</dbReference>
<keyword evidence="6 11" id="KW-0798">TonB box</keyword>
<reference evidence="15" key="1">
    <citation type="submission" date="2020-08" db="EMBL/GenBank/DDBJ databases">
        <title>Genomic Encyclopedia of Type Strains, Phase III (KMG-III): the genomes of soil and plant-associated and newly described type strains.</title>
        <authorList>
            <person name="Whitman W."/>
        </authorList>
    </citation>
    <scope>NUCLEOTIDE SEQUENCE [LARGE SCALE GENOMIC DNA]</scope>
    <source>
        <strain evidence="15">CECT 8628</strain>
    </source>
</reference>
<evidence type="ECO:0000259" key="13">
    <source>
        <dbReference type="Pfam" id="PF00593"/>
    </source>
</evidence>
<evidence type="ECO:0000256" key="10">
    <source>
        <dbReference type="PROSITE-ProRule" id="PRU01360"/>
    </source>
</evidence>
<dbReference type="RefSeq" id="WP_096351775.1">
    <property type="nucleotide sequence ID" value="NZ_JACHWX010000001.1"/>
</dbReference>